<dbReference type="SMART" id="SM01326">
    <property type="entry name" value="PTEN_C2"/>
    <property type="match status" value="1"/>
</dbReference>
<reference evidence="11" key="1">
    <citation type="submission" date="2025-08" db="UniProtKB">
        <authorList>
            <consortium name="RefSeq"/>
        </authorList>
    </citation>
    <scope>IDENTIFICATION</scope>
    <source>
        <tissue evidence="11">Gonads</tissue>
    </source>
</reference>
<evidence type="ECO:0000313" key="11">
    <source>
        <dbReference type="RefSeq" id="XP_013398293.1"/>
    </source>
</evidence>
<dbReference type="GO" id="GO:0016314">
    <property type="term" value="F:phosphatidylinositol-3,4,5-trisphosphate 3-phosphatase activity"/>
    <property type="evidence" value="ECO:0007669"/>
    <property type="project" value="TreeGrafter"/>
</dbReference>
<keyword evidence="3" id="KW-0378">Hydrolase</keyword>
<organism evidence="10 11">
    <name type="scientific">Lingula anatina</name>
    <name type="common">Brachiopod</name>
    <name type="synonym">Lingula unguis</name>
    <dbReference type="NCBI Taxonomy" id="7574"/>
    <lineage>
        <taxon>Eukaryota</taxon>
        <taxon>Metazoa</taxon>
        <taxon>Spiralia</taxon>
        <taxon>Lophotrochozoa</taxon>
        <taxon>Brachiopoda</taxon>
        <taxon>Linguliformea</taxon>
        <taxon>Lingulata</taxon>
        <taxon>Lingulida</taxon>
        <taxon>Linguloidea</taxon>
        <taxon>Lingulidae</taxon>
        <taxon>Lingula</taxon>
    </lineage>
</organism>
<feature type="transmembrane region" description="Helical" evidence="6">
    <location>
        <begin position="9"/>
        <end position="30"/>
    </location>
</feature>
<dbReference type="RefSeq" id="XP_013398293.1">
    <property type="nucleotide sequence ID" value="XM_013542839.1"/>
</dbReference>
<dbReference type="InterPro" id="IPR014020">
    <property type="entry name" value="Tensin_C2-dom"/>
</dbReference>
<dbReference type="CDD" id="cd14510">
    <property type="entry name" value="PTP_VSP_TPTE"/>
    <property type="match status" value="1"/>
</dbReference>
<dbReference type="InterPro" id="IPR027359">
    <property type="entry name" value="Volt_channel_dom_sf"/>
</dbReference>
<evidence type="ECO:0000256" key="3">
    <source>
        <dbReference type="ARBA" id="ARBA00022801"/>
    </source>
</evidence>
<keyword evidence="4 6" id="KW-1133">Transmembrane helix</keyword>
<dbReference type="PROSITE" id="PS00383">
    <property type="entry name" value="TYR_PHOSPHATASE_1"/>
    <property type="match status" value="1"/>
</dbReference>
<dbReference type="PROSITE" id="PS50056">
    <property type="entry name" value="TYR_PHOSPHATASE_2"/>
    <property type="match status" value="1"/>
</dbReference>
<evidence type="ECO:0000256" key="6">
    <source>
        <dbReference type="SAM" id="Phobius"/>
    </source>
</evidence>
<feature type="domain" description="C2 tensin-type" evidence="9">
    <location>
        <begin position="326"/>
        <end position="462"/>
    </location>
</feature>
<evidence type="ECO:0000256" key="2">
    <source>
        <dbReference type="ARBA" id="ARBA00022692"/>
    </source>
</evidence>
<dbReference type="PROSITE" id="PS51182">
    <property type="entry name" value="C2_TENSIN"/>
    <property type="match status" value="1"/>
</dbReference>
<evidence type="ECO:0000256" key="1">
    <source>
        <dbReference type="ARBA" id="ARBA00004141"/>
    </source>
</evidence>
<dbReference type="GeneID" id="106164811"/>
<dbReference type="SUPFAM" id="SSF52799">
    <property type="entry name" value="(Phosphotyrosine protein) phosphatases II"/>
    <property type="match status" value="1"/>
</dbReference>
<dbReference type="InterPro" id="IPR045102">
    <property type="entry name" value="PTP_VSP_TPTE"/>
</dbReference>
<comment type="subcellular location">
    <subcellularLocation>
        <location evidence="1">Membrane</location>
        <topology evidence="1">Multi-pass membrane protein</topology>
    </subcellularLocation>
</comment>
<feature type="transmembrane region" description="Helical" evidence="6">
    <location>
        <begin position="104"/>
        <end position="124"/>
    </location>
</feature>
<feature type="domain" description="Phosphatase tensin-type" evidence="8">
    <location>
        <begin position="143"/>
        <end position="319"/>
    </location>
</feature>
<dbReference type="Pfam" id="PF00520">
    <property type="entry name" value="Ion_trans"/>
    <property type="match status" value="1"/>
</dbReference>
<dbReference type="Pfam" id="PF10409">
    <property type="entry name" value="PTEN_C2"/>
    <property type="match status" value="1"/>
</dbReference>
<proteinExistence type="predicted"/>
<evidence type="ECO:0000256" key="4">
    <source>
        <dbReference type="ARBA" id="ARBA00022989"/>
    </source>
</evidence>
<dbReference type="Gene3D" id="1.20.120.350">
    <property type="entry name" value="Voltage-gated potassium channels. Chain C"/>
    <property type="match status" value="1"/>
</dbReference>
<accession>A0A1S3IJK5</accession>
<dbReference type="Proteomes" id="UP000085678">
    <property type="component" value="Unplaced"/>
</dbReference>
<dbReference type="InterPro" id="IPR029021">
    <property type="entry name" value="Prot-tyrosine_phosphatase-like"/>
</dbReference>
<dbReference type="InterPro" id="IPR035892">
    <property type="entry name" value="C2_domain_sf"/>
</dbReference>
<feature type="transmembrane region" description="Helical" evidence="6">
    <location>
        <begin position="72"/>
        <end position="92"/>
    </location>
</feature>
<dbReference type="Gene3D" id="2.60.40.1110">
    <property type="match status" value="1"/>
</dbReference>
<dbReference type="OrthoDB" id="16692at2759"/>
<dbReference type="AlphaFoldDB" id="A0A1S3IJK5"/>
<dbReference type="GO" id="GO:0005829">
    <property type="term" value="C:cytosol"/>
    <property type="evidence" value="ECO:0007669"/>
    <property type="project" value="TreeGrafter"/>
</dbReference>
<name>A0A1S3IJK5_LINAN</name>
<dbReference type="FunFam" id="2.60.40.1110:FF:000004">
    <property type="entry name" value="Voltage-sensor containing phosphatase"/>
    <property type="match status" value="1"/>
</dbReference>
<dbReference type="Gene3D" id="3.90.190.10">
    <property type="entry name" value="Protein tyrosine phosphatase superfamily"/>
    <property type="match status" value="1"/>
</dbReference>
<evidence type="ECO:0000259" key="7">
    <source>
        <dbReference type="PROSITE" id="PS50056"/>
    </source>
</evidence>
<dbReference type="GO" id="GO:0005216">
    <property type="term" value="F:monoatomic ion channel activity"/>
    <property type="evidence" value="ECO:0007669"/>
    <property type="project" value="InterPro"/>
</dbReference>
<feature type="transmembrane region" description="Helical" evidence="6">
    <location>
        <begin position="42"/>
        <end position="60"/>
    </location>
</feature>
<keyword evidence="5 6" id="KW-0472">Membrane</keyword>
<dbReference type="PROSITE" id="PS51181">
    <property type="entry name" value="PPASE_TENSIN"/>
    <property type="match status" value="1"/>
</dbReference>
<dbReference type="InterPro" id="IPR051281">
    <property type="entry name" value="Dual-spec_lipid-protein_phosph"/>
</dbReference>
<evidence type="ECO:0000313" key="10">
    <source>
        <dbReference type="Proteomes" id="UP000085678"/>
    </source>
</evidence>
<evidence type="ECO:0000256" key="5">
    <source>
        <dbReference type="ARBA" id="ARBA00023136"/>
    </source>
</evidence>
<sequence>MVRKVVEHIIFRLVTMVLILIDIVLVIVDISITTDSKKGFDVVALIFSCYFMTEVIARIFGRGPKLFFKNWVDVVDFVVVLIAFIFTPIYTALDLRNLQQNAELGKLVIAGRLIRGILIIRIIYTERKNVAKASRLMVSENKRRYQKDGFDLDLCYVTERVIAMSFPSTGIMSVYRNPIQEVARFFDTKHKDHYKIYNLCSERGYDETLFHNRVERVYIDDHNVPELKDMITFAKSVEAWMNEDQNNIIAVHCKGGKGRTGTMICTWLVHCGLFEQAHESLDYFGRRRTDQSVGSKFQGVETPSQSRYVGYFEKIKKNFNEELPPDKRLRMTQIKITGITGVGNGDGSDLSMMLFKDKVERFNCQFGTNTNCKLTHVQEEDFISIELEDSPILVGDIKVRFTSTAKIPIGYDNCPFYFWFNTSFVEDNRLKLLRYEIDNPHKEKTWDVFREEFTIQLFFEGVDDL</sequence>
<feature type="domain" description="Tyrosine specific protein phosphatases" evidence="7">
    <location>
        <begin position="228"/>
        <end position="288"/>
    </location>
</feature>
<dbReference type="PANTHER" id="PTHR12305:SF60">
    <property type="entry name" value="PHOSPHATIDYLINOSITOL 3,4,5-TRISPHOSPHATE 3-PHOSPHATASE TPTE2-RELATED"/>
    <property type="match status" value="1"/>
</dbReference>
<dbReference type="Pfam" id="PF22785">
    <property type="entry name" value="Tc-R-P"/>
    <property type="match status" value="1"/>
</dbReference>
<protein>
    <submittedName>
        <fullName evidence="11">Phosphatidylinositol 3,4,5-trisphosphate 3-phosphatase TPTE2 isoform X2</fullName>
    </submittedName>
</protein>
<evidence type="ECO:0000259" key="9">
    <source>
        <dbReference type="PROSITE" id="PS51182"/>
    </source>
</evidence>
<dbReference type="SUPFAM" id="SSF49562">
    <property type="entry name" value="C2 domain (Calcium/lipid-binding domain, CaLB)"/>
    <property type="match status" value="1"/>
</dbReference>
<evidence type="ECO:0000259" key="8">
    <source>
        <dbReference type="PROSITE" id="PS51181"/>
    </source>
</evidence>
<dbReference type="InterPro" id="IPR000387">
    <property type="entry name" value="Tyr_Pase_dom"/>
</dbReference>
<dbReference type="InterPro" id="IPR016130">
    <property type="entry name" value="Tyr_Pase_AS"/>
</dbReference>
<keyword evidence="10" id="KW-1185">Reference proteome</keyword>
<dbReference type="InterPro" id="IPR029023">
    <property type="entry name" value="Tensin_phosphatase"/>
</dbReference>
<keyword evidence="2 6" id="KW-0812">Transmembrane</keyword>
<dbReference type="InterPro" id="IPR005821">
    <property type="entry name" value="Ion_trans_dom"/>
</dbReference>
<gene>
    <name evidence="11" type="primary">LOC106164811</name>
</gene>
<dbReference type="GO" id="GO:0016020">
    <property type="term" value="C:membrane"/>
    <property type="evidence" value="ECO:0007669"/>
    <property type="project" value="UniProtKB-SubCell"/>
</dbReference>
<dbReference type="PANTHER" id="PTHR12305">
    <property type="entry name" value="PHOSPHATASE WITH HOMOLOGY TO TENSIN"/>
    <property type="match status" value="1"/>
</dbReference>